<proteinExistence type="predicted"/>
<comment type="caution">
    <text evidence="2">The sequence shown here is derived from an EMBL/GenBank/DDBJ whole genome shotgun (WGS) entry which is preliminary data.</text>
</comment>
<feature type="coiled-coil region" evidence="1">
    <location>
        <begin position="98"/>
        <end position="125"/>
    </location>
</feature>
<name>A0A8T2QWZ6_CERRI</name>
<dbReference type="EMBL" id="CM035436">
    <property type="protein sequence ID" value="KAH7288018.1"/>
    <property type="molecule type" value="Genomic_DNA"/>
</dbReference>
<dbReference type="Proteomes" id="UP000825935">
    <property type="component" value="Chromosome 31"/>
</dbReference>
<reference evidence="2" key="1">
    <citation type="submission" date="2021-08" db="EMBL/GenBank/DDBJ databases">
        <title>WGS assembly of Ceratopteris richardii.</title>
        <authorList>
            <person name="Marchant D.B."/>
            <person name="Chen G."/>
            <person name="Jenkins J."/>
            <person name="Shu S."/>
            <person name="Leebens-Mack J."/>
            <person name="Grimwood J."/>
            <person name="Schmutz J."/>
            <person name="Soltis P."/>
            <person name="Soltis D."/>
            <person name="Chen Z.-H."/>
        </authorList>
    </citation>
    <scope>NUCLEOTIDE SEQUENCE</scope>
    <source>
        <strain evidence="2">Whitten #5841</strain>
        <tissue evidence="2">Leaf</tissue>
    </source>
</reference>
<accession>A0A8T2QWZ6</accession>
<keyword evidence="3" id="KW-1185">Reference proteome</keyword>
<organism evidence="2 3">
    <name type="scientific">Ceratopteris richardii</name>
    <name type="common">Triangle waterfern</name>
    <dbReference type="NCBI Taxonomy" id="49495"/>
    <lineage>
        <taxon>Eukaryota</taxon>
        <taxon>Viridiplantae</taxon>
        <taxon>Streptophyta</taxon>
        <taxon>Embryophyta</taxon>
        <taxon>Tracheophyta</taxon>
        <taxon>Polypodiopsida</taxon>
        <taxon>Polypodiidae</taxon>
        <taxon>Polypodiales</taxon>
        <taxon>Pteridineae</taxon>
        <taxon>Pteridaceae</taxon>
        <taxon>Parkerioideae</taxon>
        <taxon>Ceratopteris</taxon>
    </lineage>
</organism>
<feature type="coiled-coil region" evidence="1">
    <location>
        <begin position="31"/>
        <end position="58"/>
    </location>
</feature>
<evidence type="ECO:0000256" key="1">
    <source>
        <dbReference type="SAM" id="Coils"/>
    </source>
</evidence>
<gene>
    <name evidence="2" type="ORF">KP509_31G007700</name>
</gene>
<keyword evidence="1" id="KW-0175">Coiled coil</keyword>
<dbReference type="AlphaFoldDB" id="A0A8T2QWZ6"/>
<sequence length="371" mass="42931">MIVSKKEQMIERNKHVERQFHSAFKRNQMVCKSLEDAYSELRAQNKHLIKRLSQMRKKSEACEAAFQEDFKIQALCLQKQIGQIQNLETIITNKEKSLQAKCEELEVSQREIQRLMEEYKILKRKYDLLAYHHAQLQDTLVDLENKLNMCSTSNPKYLPDCDSISTQCNGIPQEHSKLSTEIEAGSNDFEDPTSKGNFRPLHGSNINGSSFVVDYTDHGVTRTGRSRTELLDHAYKEQFCQSNDVQNLSAGLSTKLDVAATHCKSEKIESPKAIFNHTESTPMSFLPSTSNLHNKWKLTNHVFVCAEDDSYMGTKPEPKVRKGPVESYTSPELQKIQEEIEERERRWKRIEANMRAELDRRKMQLHEAHII</sequence>
<protein>
    <submittedName>
        <fullName evidence="2">Uncharacterized protein</fullName>
    </submittedName>
</protein>
<evidence type="ECO:0000313" key="3">
    <source>
        <dbReference type="Proteomes" id="UP000825935"/>
    </source>
</evidence>
<dbReference type="OrthoDB" id="10442961at2759"/>
<evidence type="ECO:0000313" key="2">
    <source>
        <dbReference type="EMBL" id="KAH7288018.1"/>
    </source>
</evidence>